<evidence type="ECO:0000313" key="2">
    <source>
        <dbReference type="Proteomes" id="UP000070687"/>
    </source>
</evidence>
<protein>
    <submittedName>
        <fullName evidence="1">Uncharacterized protein</fullName>
    </submittedName>
</protein>
<accession>A0A133NU78</accession>
<dbReference type="AlphaFoldDB" id="A0A133NU78"/>
<proteinExistence type="predicted"/>
<evidence type="ECO:0000313" key="1">
    <source>
        <dbReference type="EMBL" id="KXA19854.1"/>
    </source>
</evidence>
<sequence>MSMNFGCEVFVFSGVTGELGMAGEFGVVCMAARAHATATTRIELSSKLPKTTR</sequence>
<reference evidence="1 2" key="1">
    <citation type="submission" date="2016-01" db="EMBL/GenBank/DDBJ databases">
        <authorList>
            <person name="Oliw E.H."/>
        </authorList>
    </citation>
    <scope>NUCLEOTIDE SEQUENCE [LARGE SCALE GENOMIC DNA]</scope>
    <source>
        <strain evidence="1 2">PSS_7772B</strain>
    </source>
</reference>
<dbReference type="RefSeq" id="WP_230953081.1">
    <property type="nucleotide sequence ID" value="NZ_KQ956863.1"/>
</dbReference>
<gene>
    <name evidence="1" type="ORF">HMPREF3208_00951</name>
</gene>
<dbReference type="PATRIC" id="fig|2702.100.peg.933"/>
<name>A0A133NU78_GARVA</name>
<comment type="caution">
    <text evidence="1">The sequence shown here is derived from an EMBL/GenBank/DDBJ whole genome shotgun (WGS) entry which is preliminary data.</text>
</comment>
<dbReference type="Proteomes" id="UP000070687">
    <property type="component" value="Unassembled WGS sequence"/>
</dbReference>
<organism evidence="1 2">
    <name type="scientific">Gardnerella vaginalis</name>
    <dbReference type="NCBI Taxonomy" id="2702"/>
    <lineage>
        <taxon>Bacteria</taxon>
        <taxon>Bacillati</taxon>
        <taxon>Actinomycetota</taxon>
        <taxon>Actinomycetes</taxon>
        <taxon>Bifidobacteriales</taxon>
        <taxon>Bifidobacteriaceae</taxon>
        <taxon>Gardnerella</taxon>
    </lineage>
</organism>
<dbReference type="EMBL" id="LRQB01000057">
    <property type="protein sequence ID" value="KXA19854.1"/>
    <property type="molecule type" value="Genomic_DNA"/>
</dbReference>